<feature type="transmembrane region" description="Helical" evidence="5">
    <location>
        <begin position="351"/>
        <end position="374"/>
    </location>
</feature>
<keyword evidence="8" id="KW-1185">Reference proteome</keyword>
<dbReference type="PROSITE" id="PS50928">
    <property type="entry name" value="ABC_TM1"/>
    <property type="match status" value="2"/>
</dbReference>
<comment type="caution">
    <text evidence="7">The sequence shown here is derived from an EMBL/GenBank/DDBJ whole genome shotgun (WGS) entry which is preliminary data.</text>
</comment>
<gene>
    <name evidence="7" type="ORF">ACFPT7_24015</name>
</gene>
<evidence type="ECO:0000256" key="2">
    <source>
        <dbReference type="ARBA" id="ARBA00022692"/>
    </source>
</evidence>
<feature type="transmembrane region" description="Helical" evidence="5">
    <location>
        <begin position="394"/>
        <end position="416"/>
    </location>
</feature>
<accession>A0ABW1EQ21</accession>
<dbReference type="SUPFAM" id="SSF161098">
    <property type="entry name" value="MetI-like"/>
    <property type="match status" value="2"/>
</dbReference>
<evidence type="ECO:0000313" key="7">
    <source>
        <dbReference type="EMBL" id="MFC5865392.1"/>
    </source>
</evidence>
<feature type="transmembrane region" description="Helical" evidence="5">
    <location>
        <begin position="500"/>
        <end position="524"/>
    </location>
</feature>
<dbReference type="RefSeq" id="WP_263342399.1">
    <property type="nucleotide sequence ID" value="NZ_JAGSYH010000011.1"/>
</dbReference>
<dbReference type="EMBL" id="JBHSPH010000019">
    <property type="protein sequence ID" value="MFC5865392.1"/>
    <property type="molecule type" value="Genomic_DNA"/>
</dbReference>
<feature type="domain" description="ABC transmembrane type-1" evidence="6">
    <location>
        <begin position="389"/>
        <end position="579"/>
    </location>
</feature>
<organism evidence="7 8">
    <name type="scientific">Acidicapsa dinghuensis</name>
    <dbReference type="NCBI Taxonomy" id="2218256"/>
    <lineage>
        <taxon>Bacteria</taxon>
        <taxon>Pseudomonadati</taxon>
        <taxon>Acidobacteriota</taxon>
        <taxon>Terriglobia</taxon>
        <taxon>Terriglobales</taxon>
        <taxon>Acidobacteriaceae</taxon>
        <taxon>Acidicapsa</taxon>
    </lineage>
</organism>
<reference evidence="8" key="1">
    <citation type="journal article" date="2019" name="Int. J. Syst. Evol. Microbiol.">
        <title>The Global Catalogue of Microorganisms (GCM) 10K type strain sequencing project: providing services to taxonomists for standard genome sequencing and annotation.</title>
        <authorList>
            <consortium name="The Broad Institute Genomics Platform"/>
            <consortium name="The Broad Institute Genome Sequencing Center for Infectious Disease"/>
            <person name="Wu L."/>
            <person name="Ma J."/>
        </authorList>
    </citation>
    <scope>NUCLEOTIDE SEQUENCE [LARGE SCALE GENOMIC DNA]</scope>
    <source>
        <strain evidence="8">JCM 4087</strain>
    </source>
</reference>
<feature type="transmembrane region" description="Helical" evidence="5">
    <location>
        <begin position="251"/>
        <end position="273"/>
    </location>
</feature>
<evidence type="ECO:0000313" key="8">
    <source>
        <dbReference type="Proteomes" id="UP001596091"/>
    </source>
</evidence>
<evidence type="ECO:0000256" key="4">
    <source>
        <dbReference type="ARBA" id="ARBA00023136"/>
    </source>
</evidence>
<feature type="transmembrane region" description="Helical" evidence="5">
    <location>
        <begin position="428"/>
        <end position="448"/>
    </location>
</feature>
<evidence type="ECO:0000256" key="3">
    <source>
        <dbReference type="ARBA" id="ARBA00022989"/>
    </source>
</evidence>
<feature type="transmembrane region" description="Helical" evidence="5">
    <location>
        <begin position="33"/>
        <end position="57"/>
    </location>
</feature>
<feature type="transmembrane region" description="Helical" evidence="5">
    <location>
        <begin position="454"/>
        <end position="479"/>
    </location>
</feature>
<comment type="subcellular location">
    <subcellularLocation>
        <location evidence="1 5">Cell membrane</location>
        <topology evidence="1 5">Multi-pass membrane protein</topology>
    </subcellularLocation>
</comment>
<evidence type="ECO:0000256" key="5">
    <source>
        <dbReference type="RuleBase" id="RU363032"/>
    </source>
</evidence>
<keyword evidence="5" id="KW-0813">Transport</keyword>
<name>A0ABW1EQ21_9BACT</name>
<proteinExistence type="inferred from homology"/>
<dbReference type="InterPro" id="IPR035906">
    <property type="entry name" value="MetI-like_sf"/>
</dbReference>
<keyword evidence="2 5" id="KW-0812">Transmembrane</keyword>
<dbReference type="PANTHER" id="PTHR42744:SF1">
    <property type="entry name" value="BINDING-PROTEIN-DEPENDENT TRANSPORT SYSTEMS INNER MEMBRANE COMPONENT"/>
    <property type="match status" value="1"/>
</dbReference>
<comment type="similarity">
    <text evidence="5">Belongs to the binding-protein-dependent transport system permease family.</text>
</comment>
<dbReference type="Pfam" id="PF00528">
    <property type="entry name" value="BPD_transp_1"/>
    <property type="match status" value="2"/>
</dbReference>
<dbReference type="PANTHER" id="PTHR42744">
    <property type="entry name" value="BINDING-PROTEIN-DEPENDENT TRANSPORT SYSTEMS INNER MEMBRANE COMPONENT"/>
    <property type="match status" value="1"/>
</dbReference>
<keyword evidence="3 5" id="KW-1133">Transmembrane helix</keyword>
<dbReference type="Gene3D" id="1.10.3720.10">
    <property type="entry name" value="MetI-like"/>
    <property type="match status" value="2"/>
</dbReference>
<keyword evidence="4 5" id="KW-0472">Membrane</keyword>
<feature type="transmembrane region" description="Helical" evidence="5">
    <location>
        <begin position="111"/>
        <end position="139"/>
    </location>
</feature>
<dbReference type="CDD" id="cd06261">
    <property type="entry name" value="TM_PBP2"/>
    <property type="match status" value="2"/>
</dbReference>
<feature type="transmembrane region" description="Helical" evidence="5">
    <location>
        <begin position="560"/>
        <end position="580"/>
    </location>
</feature>
<protein>
    <submittedName>
        <fullName evidence="7">ABC transporter permease</fullName>
    </submittedName>
</protein>
<evidence type="ECO:0000259" key="6">
    <source>
        <dbReference type="PROSITE" id="PS50928"/>
    </source>
</evidence>
<feature type="domain" description="ABC transmembrane type-1" evidence="6">
    <location>
        <begin position="78"/>
        <end position="272"/>
    </location>
</feature>
<sequence>MKLPQLPVRFPERLQPRFQPFARSLVMVRSWPVVIDLGLAACLLAAFFALVHTGHYVFGTPVPVVPISHSLSALPLYSFYSVIRIGIAYLLSLAFAISYGYTAAYNPRVEAWMVATLDILQSIPVLSFLPPVVLAMVALVPGHQLGIELGVVLLIFTGQVWNLAFSFYSSLKSIPKEMLEASRIYRYSAWQRFWQLEMPYAAIGLVWNSIVSVAGGWFALIACEMFTMGDRNFQLPGLGSYLRTASDSGDVTALIAGITTVILIVVATDQLIWRPLIAWSDKFKFEQVESADRVTSPILELIQRSHLLSTLPSRLWSGIEEPIYRRLSRSRDCRVVQPIDEDAARKKASPVFWLISALILAVILWGASKAVVLLSQLTGSQIVTLLEGAIASFLRVNVSLIISALWTIPVGVAIGFNPKLARIIQPVAQIFASVPATAFFPVLLLGLVKIGGGLGIGSIALMLLGTQWYILFNVIAGAMSIPSDLREAASLYKFTRYQRWTTLILPGIFPYLITGMVTASGGAWNASVFAEYFKIGNQTLQTLGLGQQIDIATDAGQFPILLAATILISLMVVSMNRLVWRRLYRLAETKYKLLA</sequence>
<feature type="transmembrane region" description="Helical" evidence="5">
    <location>
        <begin position="145"/>
        <end position="168"/>
    </location>
</feature>
<dbReference type="Proteomes" id="UP001596091">
    <property type="component" value="Unassembled WGS sequence"/>
</dbReference>
<evidence type="ECO:0000256" key="1">
    <source>
        <dbReference type="ARBA" id="ARBA00004651"/>
    </source>
</evidence>
<feature type="transmembrane region" description="Helical" evidence="5">
    <location>
        <begin position="200"/>
        <end position="222"/>
    </location>
</feature>
<feature type="transmembrane region" description="Helical" evidence="5">
    <location>
        <begin position="77"/>
        <end position="99"/>
    </location>
</feature>
<dbReference type="InterPro" id="IPR000515">
    <property type="entry name" value="MetI-like"/>
</dbReference>